<evidence type="ECO:0000313" key="2">
    <source>
        <dbReference type="Proteomes" id="UP001549184"/>
    </source>
</evidence>
<name>A0ABV2K021_9GAMM</name>
<organism evidence="1 2">
    <name type="scientific">Dyella japonica</name>
    <dbReference type="NCBI Taxonomy" id="231455"/>
    <lineage>
        <taxon>Bacteria</taxon>
        <taxon>Pseudomonadati</taxon>
        <taxon>Pseudomonadota</taxon>
        <taxon>Gammaproteobacteria</taxon>
        <taxon>Lysobacterales</taxon>
        <taxon>Rhodanobacteraceae</taxon>
        <taxon>Dyella</taxon>
    </lineage>
</organism>
<sequence>MAEHPASLRVTPALRPSPGGTSLREAFHIAGASGASDDKHFATAECNDACGDTGNAEAWVRLTRCVAEI</sequence>
<gene>
    <name evidence="1" type="ORF">ABIC75_003688</name>
</gene>
<evidence type="ECO:0000313" key="1">
    <source>
        <dbReference type="EMBL" id="MET3653950.1"/>
    </source>
</evidence>
<comment type="caution">
    <text evidence="1">The sequence shown here is derived from an EMBL/GenBank/DDBJ whole genome shotgun (WGS) entry which is preliminary data.</text>
</comment>
<dbReference type="RefSeq" id="WP_354015327.1">
    <property type="nucleotide sequence ID" value="NZ_JBEPMU010000006.1"/>
</dbReference>
<dbReference type="EMBL" id="JBEPMU010000006">
    <property type="protein sequence ID" value="MET3653950.1"/>
    <property type="molecule type" value="Genomic_DNA"/>
</dbReference>
<accession>A0ABV2K021</accession>
<proteinExistence type="predicted"/>
<keyword evidence="2" id="KW-1185">Reference proteome</keyword>
<protein>
    <submittedName>
        <fullName evidence="1">Uncharacterized protein</fullName>
    </submittedName>
</protein>
<reference evidence="1 2" key="1">
    <citation type="submission" date="2024-06" db="EMBL/GenBank/DDBJ databases">
        <title>Sorghum-associated microbial communities from plants grown in Nebraska, USA.</title>
        <authorList>
            <person name="Schachtman D."/>
        </authorList>
    </citation>
    <scope>NUCLEOTIDE SEQUENCE [LARGE SCALE GENOMIC DNA]</scope>
    <source>
        <strain evidence="1 2">1073</strain>
    </source>
</reference>
<dbReference type="Proteomes" id="UP001549184">
    <property type="component" value="Unassembled WGS sequence"/>
</dbReference>